<protein>
    <recommendedName>
        <fullName evidence="4">DNA (Cytosine-5)-methyltransferase 1</fullName>
    </recommendedName>
</protein>
<feature type="compositionally biased region" description="Polar residues" evidence="1">
    <location>
        <begin position="216"/>
        <end position="230"/>
    </location>
</feature>
<organism evidence="2 3">
    <name type="scientific">Pseudorhodobacter antarcticus</name>
    <dbReference type="NCBI Taxonomy" id="1077947"/>
    <lineage>
        <taxon>Bacteria</taxon>
        <taxon>Pseudomonadati</taxon>
        <taxon>Pseudomonadota</taxon>
        <taxon>Alphaproteobacteria</taxon>
        <taxon>Rhodobacterales</taxon>
        <taxon>Paracoccaceae</taxon>
        <taxon>Pseudorhodobacter</taxon>
    </lineage>
</organism>
<name>A0A1H8JN46_9RHOB</name>
<feature type="region of interest" description="Disordered" evidence="1">
    <location>
        <begin position="214"/>
        <end position="291"/>
    </location>
</feature>
<feature type="compositionally biased region" description="Basic and acidic residues" evidence="1">
    <location>
        <begin position="254"/>
        <end position="271"/>
    </location>
</feature>
<proteinExistence type="predicted"/>
<gene>
    <name evidence="2" type="ORF">SAMN05216227_102624</name>
</gene>
<dbReference type="AlphaFoldDB" id="A0A1H8JN46"/>
<keyword evidence="3" id="KW-1185">Reference proteome</keyword>
<dbReference type="STRING" id="1077947.SAMN05216227_102624"/>
<sequence length="396" mass="43127">MTWLYIPLAALLEPQTHASSACLSVPAQAVSTSGSPSPSPDIELWAMSSGKPLLQPLSWRGWKTRPWIRLLSGTTLEPSTADRGAALWISSVQDIHASHFRSQANGLAQMTHAISGHMSPASSVRSNRPSSSLRMSHIISASASPKSPADWSAWATALRQASLRRRKSVRPIGASGCSSSLSARVTRWPTPRACSGIRSSGGNRTEMMRLWPTPRASANENRQTKPTPSQEAGKHGMNLATSAAMWPTPQTDSFRSRGGERRDEKGLDQMARDWPTPMANDGCKPSAGNRRTADLTHASRMWMTPTARDHKDGATTLANTPVNGLLGRQVLVMKVAGSDTSDVRRTLNPLFVEALMGWPTGWTGFASVATVWSPWLQRMRCELWQLNCWPMDEVAG</sequence>
<evidence type="ECO:0008006" key="4">
    <source>
        <dbReference type="Google" id="ProtNLM"/>
    </source>
</evidence>
<evidence type="ECO:0000313" key="3">
    <source>
        <dbReference type="Proteomes" id="UP000183002"/>
    </source>
</evidence>
<evidence type="ECO:0000256" key="1">
    <source>
        <dbReference type="SAM" id="MobiDB-lite"/>
    </source>
</evidence>
<dbReference type="EMBL" id="FOCO01000026">
    <property type="protein sequence ID" value="SEN82079.1"/>
    <property type="molecule type" value="Genomic_DNA"/>
</dbReference>
<accession>A0A1H8JN46</accession>
<evidence type="ECO:0000313" key="2">
    <source>
        <dbReference type="EMBL" id="SEN82079.1"/>
    </source>
</evidence>
<reference evidence="2 3" key="1">
    <citation type="submission" date="2016-10" db="EMBL/GenBank/DDBJ databases">
        <authorList>
            <person name="de Groot N.N."/>
        </authorList>
    </citation>
    <scope>NUCLEOTIDE SEQUENCE [LARGE SCALE GENOMIC DNA]</scope>
    <source>
        <strain evidence="2 3">CGMCC 1.10836</strain>
    </source>
</reference>
<dbReference type="Proteomes" id="UP000183002">
    <property type="component" value="Unassembled WGS sequence"/>
</dbReference>